<dbReference type="Gene3D" id="3.90.25.10">
    <property type="entry name" value="UDP-galactose 4-epimerase, domain 1"/>
    <property type="match status" value="1"/>
</dbReference>
<evidence type="ECO:0000256" key="1">
    <source>
        <dbReference type="ARBA" id="ARBA00005107"/>
    </source>
</evidence>
<gene>
    <name evidence="6" type="ORF">FGG08_007050</name>
</gene>
<dbReference type="InterPro" id="IPR036291">
    <property type="entry name" value="NAD(P)-bd_dom_sf"/>
</dbReference>
<dbReference type="GO" id="GO:0009820">
    <property type="term" value="P:alkaloid metabolic process"/>
    <property type="evidence" value="ECO:0007669"/>
    <property type="project" value="UniProtKB-KW"/>
</dbReference>
<reference evidence="6" key="1">
    <citation type="submission" date="2021-03" db="EMBL/GenBank/DDBJ databases">
        <title>Comparative genomics and phylogenomic investigation of the class Geoglossomycetes provide insights into ecological specialization and systematics.</title>
        <authorList>
            <person name="Melie T."/>
            <person name="Pirro S."/>
            <person name="Miller A.N."/>
            <person name="Quandt A."/>
        </authorList>
    </citation>
    <scope>NUCLEOTIDE SEQUENCE</scope>
    <source>
        <strain evidence="6">GBOQ0MN5Z8</strain>
    </source>
</reference>
<dbReference type="Pfam" id="PF05368">
    <property type="entry name" value="NmrA"/>
    <property type="match status" value="1"/>
</dbReference>
<dbReference type="AlphaFoldDB" id="A0A9P8KUC4"/>
<proteinExistence type="inferred from homology"/>
<dbReference type="NCBIfam" id="TIGR03649">
    <property type="entry name" value="ergot_EASG"/>
    <property type="match status" value="1"/>
</dbReference>
<evidence type="ECO:0000256" key="2">
    <source>
        <dbReference type="ARBA" id="ARBA00005372"/>
    </source>
</evidence>
<dbReference type="InterPro" id="IPR008030">
    <property type="entry name" value="NmrA-like"/>
</dbReference>
<dbReference type="InterPro" id="IPR019901">
    <property type="entry name" value="Ergot_alkaloid_biosynthesis"/>
</dbReference>
<keyword evidence="7" id="KW-1185">Reference proteome</keyword>
<dbReference type="GO" id="GO:0016491">
    <property type="term" value="F:oxidoreductase activity"/>
    <property type="evidence" value="ECO:0007669"/>
    <property type="project" value="UniProtKB-KW"/>
</dbReference>
<keyword evidence="3" id="KW-0017">Alkaloid metabolism</keyword>
<dbReference type="PANTHER" id="PTHR43162:SF1">
    <property type="entry name" value="PRESTALK A DIFFERENTIATION PROTEIN A"/>
    <property type="match status" value="1"/>
</dbReference>
<dbReference type="Proteomes" id="UP000698800">
    <property type="component" value="Unassembled WGS sequence"/>
</dbReference>
<dbReference type="EMBL" id="JAGHQL010000241">
    <property type="protein sequence ID" value="KAH0536043.1"/>
    <property type="molecule type" value="Genomic_DNA"/>
</dbReference>
<comment type="pathway">
    <text evidence="1">Alkaloid biosynthesis; ergot alkaloid biosynthesis.</text>
</comment>
<accession>A0A9P8KUC4</accession>
<dbReference type="OrthoDB" id="9997102at2759"/>
<evidence type="ECO:0000313" key="7">
    <source>
        <dbReference type="Proteomes" id="UP000698800"/>
    </source>
</evidence>
<organism evidence="6 7">
    <name type="scientific">Glutinoglossum americanum</name>
    <dbReference type="NCBI Taxonomy" id="1670608"/>
    <lineage>
        <taxon>Eukaryota</taxon>
        <taxon>Fungi</taxon>
        <taxon>Dikarya</taxon>
        <taxon>Ascomycota</taxon>
        <taxon>Pezizomycotina</taxon>
        <taxon>Geoglossomycetes</taxon>
        <taxon>Geoglossales</taxon>
        <taxon>Geoglossaceae</taxon>
        <taxon>Glutinoglossum</taxon>
    </lineage>
</organism>
<dbReference type="InterPro" id="IPR051604">
    <property type="entry name" value="Ergot_Alk_Oxidoreductase"/>
</dbReference>
<comment type="caution">
    <text evidence="6">The sequence shown here is derived from an EMBL/GenBank/DDBJ whole genome shotgun (WGS) entry which is preliminary data.</text>
</comment>
<dbReference type="SUPFAM" id="SSF51735">
    <property type="entry name" value="NAD(P)-binding Rossmann-fold domains"/>
    <property type="match status" value="1"/>
</dbReference>
<evidence type="ECO:0000256" key="4">
    <source>
        <dbReference type="ARBA" id="ARBA00023002"/>
    </source>
</evidence>
<sequence length="279" mass="30556">MTVLLLGGTGKTSSRISLLLGKSNIPVILASRSGSARAPFKGCTFDWFDASTYNNPFNQASDITAIYLIPPFTMSNFGPMKTFTELALSKGVQRLVLLSGSIVNEGDPGLLQFHDYIKNLGVDYCILRPTWFMENFSEVHDALIRDEHIIRSATCDGKIPWVSADDVAAVAYRALVDEPAHNTEHFILGPELFSFDDVAQVLSGTLGRKITHVRVSEAEAAADLRSANLQADYAQMLAALDTAVANGVESRLNDEVLLVTGRSPKTFQEFVEVNKKVWV</sequence>
<dbReference type="Gene3D" id="3.40.50.720">
    <property type="entry name" value="NAD(P)-binding Rossmann-like Domain"/>
    <property type="match status" value="1"/>
</dbReference>
<protein>
    <recommendedName>
        <fullName evidence="5">NmrA-like domain-containing protein</fullName>
    </recommendedName>
</protein>
<name>A0A9P8KUC4_9PEZI</name>
<keyword evidence="4" id="KW-0560">Oxidoreductase</keyword>
<comment type="similarity">
    <text evidence="2">Belongs to the fgaFS/easG family.</text>
</comment>
<evidence type="ECO:0000313" key="6">
    <source>
        <dbReference type="EMBL" id="KAH0536043.1"/>
    </source>
</evidence>
<dbReference type="PANTHER" id="PTHR43162">
    <property type="match status" value="1"/>
</dbReference>
<evidence type="ECO:0000256" key="3">
    <source>
        <dbReference type="ARBA" id="ARBA00022589"/>
    </source>
</evidence>
<feature type="domain" description="NmrA-like" evidence="5">
    <location>
        <begin position="114"/>
        <end position="270"/>
    </location>
</feature>
<evidence type="ECO:0000259" key="5">
    <source>
        <dbReference type="Pfam" id="PF05368"/>
    </source>
</evidence>